<dbReference type="InterPro" id="IPR021346">
    <property type="entry name" value="Tma16"/>
</dbReference>
<dbReference type="AlphaFoldDB" id="A0A023F7N3"/>
<accession>A0A023F7N3</accession>
<reference evidence="2" key="1">
    <citation type="journal article" date="2014" name="PLoS Negl. Trop. Dis.">
        <title>An updated insight into the Sialotranscriptome of Triatoma infestans: developmental stage and geographic variations.</title>
        <authorList>
            <person name="Schwarz A."/>
            <person name="Medrano-Mercado N."/>
            <person name="Schaub G.A."/>
            <person name="Struchiner C.J."/>
            <person name="Bargues M.D."/>
            <person name="Levy M.Z."/>
            <person name="Ribeiro J.M."/>
        </authorList>
    </citation>
    <scope>NUCLEOTIDE SEQUENCE</scope>
    <source>
        <strain evidence="2">Chile</strain>
        <tissue evidence="2">Salivary glands</tissue>
    </source>
</reference>
<dbReference type="InterPro" id="IPR038356">
    <property type="entry name" value="Tma16_sf"/>
</dbReference>
<evidence type="ECO:0000313" key="2">
    <source>
        <dbReference type="EMBL" id="JAC17247.1"/>
    </source>
</evidence>
<organism evidence="2">
    <name type="scientific">Triatoma infestans</name>
    <name type="common">Assassin bug</name>
    <dbReference type="NCBI Taxonomy" id="30076"/>
    <lineage>
        <taxon>Eukaryota</taxon>
        <taxon>Metazoa</taxon>
        <taxon>Ecdysozoa</taxon>
        <taxon>Arthropoda</taxon>
        <taxon>Hexapoda</taxon>
        <taxon>Insecta</taxon>
        <taxon>Pterygota</taxon>
        <taxon>Neoptera</taxon>
        <taxon>Paraneoptera</taxon>
        <taxon>Hemiptera</taxon>
        <taxon>Heteroptera</taxon>
        <taxon>Panheteroptera</taxon>
        <taxon>Cimicomorpha</taxon>
        <taxon>Reduviidae</taxon>
        <taxon>Triatominae</taxon>
        <taxon>Triatoma</taxon>
    </lineage>
</organism>
<evidence type="ECO:0000256" key="1">
    <source>
        <dbReference type="ARBA" id="ARBA00034127"/>
    </source>
</evidence>
<dbReference type="Gene3D" id="1.20.1440.170">
    <property type="entry name" value="Translation machinery-associated protein 16-like"/>
    <property type="match status" value="1"/>
</dbReference>
<dbReference type="Pfam" id="PF11176">
    <property type="entry name" value="Tma16"/>
    <property type="match status" value="1"/>
</dbReference>
<proteinExistence type="evidence at transcript level"/>
<dbReference type="PANTHER" id="PTHR13349">
    <property type="entry name" value="TRANSLATION MACHINERY-ASSOCIATED PROTEIN 16"/>
    <property type="match status" value="1"/>
</dbReference>
<dbReference type="GO" id="GO:0005634">
    <property type="term" value="C:nucleus"/>
    <property type="evidence" value="ECO:0007669"/>
    <property type="project" value="TreeGrafter"/>
</dbReference>
<dbReference type="EMBL" id="GBBI01001465">
    <property type="protein sequence ID" value="JAC17247.1"/>
    <property type="molecule type" value="mRNA"/>
</dbReference>
<comment type="similarity">
    <text evidence="1">Belongs to the TMA16 family.</text>
</comment>
<name>A0A023F7N3_TRIIF</name>
<sequence>MGKAKQNKKGEAKALTISHPNSRKAVKLAKQAIRQAARQKTKQGYAIKRNIFGEKLLWFRDNLEDDLIYTPQMFENLIEKYLSRFENELEQIEIKHSIGQRKGRQHASREDIIKMTISREKEEFNTSGIEMVNILIPQQLAVFREWDADLDKIHNFTIRRISKTFLKNYTAVHKLPKDIKIHANNKLTSESNEQSMEIV</sequence>
<protein>
    <submittedName>
        <fullName evidence="2">Putative translation machinery-associated protein</fullName>
    </submittedName>
</protein>
<dbReference type="FunFam" id="1.20.1440.170:FF:000001">
    <property type="entry name" value="Translation machinery-associated 16 homolog"/>
    <property type="match status" value="1"/>
</dbReference>
<dbReference type="PANTHER" id="PTHR13349:SF2">
    <property type="entry name" value="TRANSLATION MACHINERY-ASSOCIATED PROTEIN 16"/>
    <property type="match status" value="1"/>
</dbReference>